<protein>
    <submittedName>
        <fullName evidence="1">Uncharacterized protein</fullName>
    </submittedName>
</protein>
<comment type="caution">
    <text evidence="1">The sequence shown here is derived from an EMBL/GenBank/DDBJ whole genome shotgun (WGS) entry which is preliminary data.</text>
</comment>
<evidence type="ECO:0000313" key="2">
    <source>
        <dbReference type="Proteomes" id="UP000231464"/>
    </source>
</evidence>
<proteinExistence type="predicted"/>
<accession>A0A2M6WAJ9</accession>
<organism evidence="1 2">
    <name type="scientific">Candidatus Kuenenbacteria bacterium CG10_big_fil_rev_8_21_14_0_10_36_11</name>
    <dbReference type="NCBI Taxonomy" id="1974618"/>
    <lineage>
        <taxon>Bacteria</taxon>
        <taxon>Candidatus Kueneniibacteriota</taxon>
    </lineage>
</organism>
<evidence type="ECO:0000313" key="1">
    <source>
        <dbReference type="EMBL" id="PIT89784.1"/>
    </source>
</evidence>
<dbReference type="AlphaFoldDB" id="A0A2M6WAJ9"/>
<reference evidence="2" key="1">
    <citation type="submission" date="2017-09" db="EMBL/GenBank/DDBJ databases">
        <title>Depth-based differentiation of microbial function through sediment-hosted aquifers and enrichment of novel symbionts in the deep terrestrial subsurface.</title>
        <authorList>
            <person name="Probst A.J."/>
            <person name="Ladd B."/>
            <person name="Jarett J.K."/>
            <person name="Geller-Mcgrath D.E."/>
            <person name="Sieber C.M.K."/>
            <person name="Emerson J.B."/>
            <person name="Anantharaman K."/>
            <person name="Thomas B.C."/>
            <person name="Malmstrom R."/>
            <person name="Stieglmeier M."/>
            <person name="Klingl A."/>
            <person name="Woyke T."/>
            <person name="Ryan C.M."/>
            <person name="Banfield J.F."/>
        </authorList>
    </citation>
    <scope>NUCLEOTIDE SEQUENCE [LARGE SCALE GENOMIC DNA]</scope>
</reference>
<gene>
    <name evidence="1" type="ORF">COU23_02085</name>
</gene>
<dbReference type="EMBL" id="PFBP01000034">
    <property type="protein sequence ID" value="PIT89784.1"/>
    <property type="molecule type" value="Genomic_DNA"/>
</dbReference>
<sequence>MIYGAGGGDAGNLTQRANPIANDRIIQIKAVLVLLRAPLDLVSATARIIARNKSPPKIMNISWPVAEPS</sequence>
<dbReference type="Proteomes" id="UP000231464">
    <property type="component" value="Unassembled WGS sequence"/>
</dbReference>
<name>A0A2M6WAJ9_9BACT</name>